<gene>
    <name evidence="2" type="ORF">COA71_09300</name>
</gene>
<evidence type="ECO:0000256" key="1">
    <source>
        <dbReference type="SAM" id="MobiDB-lite"/>
    </source>
</evidence>
<reference evidence="3" key="1">
    <citation type="submission" date="2017-08" db="EMBL/GenBank/DDBJ databases">
        <title>A dynamic microbial community with high functional redundancy inhabits the cold, oxic subseafloor aquifer.</title>
        <authorList>
            <person name="Tully B.J."/>
            <person name="Wheat C.G."/>
            <person name="Glazer B.T."/>
            <person name="Huber J.A."/>
        </authorList>
    </citation>
    <scope>NUCLEOTIDE SEQUENCE [LARGE SCALE GENOMIC DNA]</scope>
</reference>
<sequence>MGSLTTQDLPWAATPPPPETFGVSQPDTVKIMQEKMTPMPLATHSEPFIFETNTLAAIERHYMYCSDFPVFHETAVVASSEGWKVGRFQN</sequence>
<dbReference type="Proteomes" id="UP000228987">
    <property type="component" value="Unassembled WGS sequence"/>
</dbReference>
<evidence type="ECO:0000313" key="3">
    <source>
        <dbReference type="Proteomes" id="UP000228987"/>
    </source>
</evidence>
<evidence type="ECO:0000313" key="2">
    <source>
        <dbReference type="EMBL" id="PCJ41223.1"/>
    </source>
</evidence>
<protein>
    <submittedName>
        <fullName evidence="2">Uncharacterized protein</fullName>
    </submittedName>
</protein>
<organism evidence="2 3">
    <name type="scientific">SAR86 cluster bacterium</name>
    <dbReference type="NCBI Taxonomy" id="2030880"/>
    <lineage>
        <taxon>Bacteria</taxon>
        <taxon>Pseudomonadati</taxon>
        <taxon>Pseudomonadota</taxon>
        <taxon>Gammaproteobacteria</taxon>
        <taxon>SAR86 cluster</taxon>
    </lineage>
</organism>
<proteinExistence type="predicted"/>
<accession>A0A2A5CBR0</accession>
<name>A0A2A5CBR0_9GAMM</name>
<dbReference type="EMBL" id="NVWI01000006">
    <property type="protein sequence ID" value="PCJ41223.1"/>
    <property type="molecule type" value="Genomic_DNA"/>
</dbReference>
<dbReference type="AlphaFoldDB" id="A0A2A5CBR0"/>
<feature type="region of interest" description="Disordered" evidence="1">
    <location>
        <begin position="1"/>
        <end position="24"/>
    </location>
</feature>
<comment type="caution">
    <text evidence="2">The sequence shown here is derived from an EMBL/GenBank/DDBJ whole genome shotgun (WGS) entry which is preliminary data.</text>
</comment>